<sequence>MRTFTVTARRMKNGRWAISNEELGAYSQVSRLDQIEEEMREALAYLAGINENEIEISIQPELDESVSTALEHLIAARNAEQAATANTKEISANTVRLLRNQGYSMRDIGTLLGVSHQRVSQLAAA</sequence>
<accession>A0A7K0K0D5</accession>
<keyword evidence="2" id="KW-1185">Reference proteome</keyword>
<dbReference type="Proteomes" id="UP000442535">
    <property type="component" value="Unassembled WGS sequence"/>
</dbReference>
<comment type="caution">
    <text evidence="1">The sequence shown here is derived from an EMBL/GenBank/DDBJ whole genome shotgun (WGS) entry which is preliminary data.</text>
</comment>
<organism evidence="1 2">
    <name type="scientific">Mobiluncus porci</name>
    <dbReference type="NCBI Taxonomy" id="2652278"/>
    <lineage>
        <taxon>Bacteria</taxon>
        <taxon>Bacillati</taxon>
        <taxon>Actinomycetota</taxon>
        <taxon>Actinomycetes</taxon>
        <taxon>Actinomycetales</taxon>
        <taxon>Actinomycetaceae</taxon>
        <taxon>Mobiluncus</taxon>
    </lineage>
</organism>
<evidence type="ECO:0000313" key="2">
    <source>
        <dbReference type="Proteomes" id="UP000442535"/>
    </source>
</evidence>
<name>A0A7K0K0D5_9ACTO</name>
<protein>
    <submittedName>
        <fullName evidence="1">Uncharacterized protein</fullName>
    </submittedName>
</protein>
<dbReference type="EMBL" id="VUMY01000002">
    <property type="protein sequence ID" value="MST48894.1"/>
    <property type="molecule type" value="Genomic_DNA"/>
</dbReference>
<reference evidence="1 2" key="1">
    <citation type="submission" date="2019-08" db="EMBL/GenBank/DDBJ databases">
        <title>In-depth cultivation of the pig gut microbiome towards novel bacterial diversity and tailored functional studies.</title>
        <authorList>
            <person name="Wylensek D."/>
            <person name="Hitch T.C.A."/>
            <person name="Clavel T."/>
        </authorList>
    </citation>
    <scope>NUCLEOTIDE SEQUENCE [LARGE SCALE GENOMIC DNA]</scope>
    <source>
        <strain evidence="1 2">RF-GAM-744-WT-7</strain>
    </source>
</reference>
<evidence type="ECO:0000313" key="1">
    <source>
        <dbReference type="EMBL" id="MST48894.1"/>
    </source>
</evidence>
<proteinExistence type="predicted"/>
<dbReference type="AlphaFoldDB" id="A0A7K0K0D5"/>
<gene>
    <name evidence="1" type="ORF">FYJ63_01265</name>
</gene>